<evidence type="ECO:0000313" key="4">
    <source>
        <dbReference type="EMBL" id="MDT2369053.1"/>
    </source>
</evidence>
<evidence type="ECO:0000313" key="11">
    <source>
        <dbReference type="Proteomes" id="UP000191171"/>
    </source>
</evidence>
<dbReference type="OMA" id="THEQHFL"/>
<proteinExistence type="predicted"/>
<reference evidence="3" key="7">
    <citation type="journal article" date="2022" name="J. Anim. Sci.">
        <title>Whole genome sequence analyses-based assessment of virulence potential and antimicrobial susceptibilities and resistance of Enterococcus faecium strains isolated from commercial swine and cattle probiotic products.</title>
        <authorList>
            <person name="Shridhar P.B."/>
            <person name="Amachawadi R.G."/>
            <person name="Tokach M."/>
            <person name="Patel I."/>
            <person name="Gangiredla J."/>
            <person name="Mammel M."/>
            <person name="Nagaraja T.G."/>
        </authorList>
    </citation>
    <scope>NUCLEOTIDE SEQUENCE</scope>
    <source>
        <strain evidence="3">EF215</strain>
    </source>
</reference>
<dbReference type="Proteomes" id="UP000249070">
    <property type="component" value="Unassembled WGS sequence"/>
</dbReference>
<dbReference type="EMBL" id="WEFP01000001">
    <property type="protein sequence ID" value="KAB7576469.1"/>
    <property type="molecule type" value="Genomic_DNA"/>
</dbReference>
<evidence type="ECO:0000313" key="12">
    <source>
        <dbReference type="Proteomes" id="UP000249070"/>
    </source>
</evidence>
<gene>
    <name evidence="2" type="ORF">AWT83_13475</name>
    <name evidence="5" type="ORF">B1P95_07165</name>
    <name evidence="7" type="ORF">CYQ77_02075</name>
    <name evidence="6" type="ORF">DKP91_01270</name>
    <name evidence="8" type="ORF">DTPHA_600724</name>
    <name evidence="1" type="ORF">GBM73_03650</name>
    <name evidence="3" type="ORF">KYX88_04855</name>
    <name evidence="4" type="ORF">P6Z85_02475</name>
</gene>
<dbReference type="STRING" id="1352.AL014_05200"/>
<dbReference type="EMBL" id="PJVH01000004">
    <property type="protein sequence ID" value="RXU91111.1"/>
    <property type="molecule type" value="Genomic_DNA"/>
</dbReference>
<evidence type="ECO:0000313" key="1">
    <source>
        <dbReference type="EMBL" id="KAB7576469.1"/>
    </source>
</evidence>
<sequence>MEDAIKQGQLFLSELTAEERSCLYNDLLSIKDVYLCNKDTSFYTFRKIRRATKRCAECRKRTFLYQTEHKGELSISQIHEQKRFKNHYRIQILFNGQEMEYAFLENLLQHLHNQHFSYNSQAIYA</sequence>
<reference evidence="6 12" key="5">
    <citation type="submission" date="2018-05" db="EMBL/GenBank/DDBJ databases">
        <title>Vancomycin-resistant Enterococcus faecium strain from Chelyabinsk, Russia.</title>
        <authorList>
            <person name="Gostev V."/>
            <person name="Goncharov A."/>
            <person name="Kolodzhieva V."/>
            <person name="Suvorov A."/>
            <person name="Sidorenko S."/>
            <person name="Zueva L."/>
        </authorList>
    </citation>
    <scope>NUCLEOTIDE SEQUENCE [LARGE SCALE GENOMIC DNA]</scope>
    <source>
        <strain evidence="6 12">20</strain>
    </source>
</reference>
<dbReference type="EMBL" id="JAIFOC010000035">
    <property type="protein sequence ID" value="MBX4222175.1"/>
    <property type="molecule type" value="Genomic_DNA"/>
</dbReference>
<dbReference type="EMBL" id="LRHK01000005">
    <property type="protein sequence ID" value="KWX16531.1"/>
    <property type="molecule type" value="Genomic_DNA"/>
</dbReference>
<evidence type="ECO:0000313" key="14">
    <source>
        <dbReference type="Proteomes" id="UP000469871"/>
    </source>
</evidence>
<dbReference type="EMBL" id="MVGJ01000033">
    <property type="protein sequence ID" value="OOL82821.1"/>
    <property type="molecule type" value="Genomic_DNA"/>
</dbReference>
<name>A0A132P2H8_ENTFC</name>
<dbReference type="Proteomes" id="UP000469871">
    <property type="component" value="Unassembled WGS sequence"/>
</dbReference>
<evidence type="ECO:0000313" key="5">
    <source>
        <dbReference type="EMBL" id="OOL82821.1"/>
    </source>
</evidence>
<dbReference type="GeneID" id="66454130"/>
<reference evidence="2 9" key="1">
    <citation type="submission" date="2016-01" db="EMBL/GenBank/DDBJ databases">
        <title>Molecular Mechanisms for transfer of large genomic segments between Enterococcus faecium strains.</title>
        <authorList>
            <person name="Garcia-Solache M.A."/>
            <person name="Lebreton F."/>
            <person name="Mclaughlin R.E."/>
            <person name="Whiteaker J.D."/>
            <person name="Gilmore M.S."/>
            <person name="Rice L.B."/>
        </authorList>
    </citation>
    <scope>NUCLEOTIDE SEQUENCE [LARGE SCALE GENOMIC DNA]</scope>
    <source>
        <strain evidence="2 9">D344RRF x C68</strain>
    </source>
</reference>
<reference evidence="4" key="8">
    <citation type="submission" date="2023-03" db="EMBL/GenBank/DDBJ databases">
        <authorList>
            <person name="Shen W."/>
            <person name="Cai J."/>
        </authorList>
    </citation>
    <scope>NUCLEOTIDE SEQUENCE</scope>
    <source>
        <strain evidence="4">B1010-2</strain>
    </source>
</reference>
<dbReference type="Proteomes" id="UP000289562">
    <property type="component" value="Unassembled WGS sequence"/>
</dbReference>
<dbReference type="RefSeq" id="WP_002297115.1">
    <property type="nucleotide sequence ID" value="NZ_AP019394.1"/>
</dbReference>
<evidence type="ECO:0000313" key="6">
    <source>
        <dbReference type="EMBL" id="PZM57054.1"/>
    </source>
</evidence>
<evidence type="ECO:0000313" key="3">
    <source>
        <dbReference type="EMBL" id="MBX4222175.1"/>
    </source>
</evidence>
<evidence type="ECO:0000313" key="10">
    <source>
        <dbReference type="Proteomes" id="UP000183509"/>
    </source>
</evidence>
<comment type="caution">
    <text evidence="2">The sequence shown here is derived from an EMBL/GenBank/DDBJ whole genome shotgun (WGS) entry which is preliminary data.</text>
</comment>
<dbReference type="PATRIC" id="fig|1352.1358.peg.1966"/>
<reference evidence="5 11" key="3">
    <citation type="submission" date="2017-02" db="EMBL/GenBank/DDBJ databases">
        <title>Clonality and virulence of isolates of VRE in Hematopoietic Stem Cell Transplanted (HSCT) patients.</title>
        <authorList>
            <person name="Marchi A.P."/>
            <person name="Martins R.C."/>
            <person name="Marie S.K."/>
            <person name="Levin A.S."/>
            <person name="Costa S.F."/>
        </authorList>
    </citation>
    <scope>NUCLEOTIDE SEQUENCE [LARGE SCALE GENOMIC DNA]</scope>
    <source>
        <strain evidence="5 11">LIM1759</strain>
    </source>
</reference>
<accession>A0A132P2H8</accession>
<dbReference type="Proteomes" id="UP000070452">
    <property type="component" value="Unassembled WGS sequence"/>
</dbReference>
<dbReference type="Proteomes" id="UP001139644">
    <property type="component" value="Unassembled WGS sequence"/>
</dbReference>
<evidence type="ECO:0000313" key="8">
    <source>
        <dbReference type="EMBL" id="SAM38463.1"/>
    </source>
</evidence>
<evidence type="ECO:0000313" key="7">
    <source>
        <dbReference type="EMBL" id="RXU91111.1"/>
    </source>
</evidence>
<reference evidence="8 10" key="2">
    <citation type="submission" date="2016-04" db="EMBL/GenBank/DDBJ databases">
        <authorList>
            <person name="Millard A."/>
        </authorList>
    </citation>
    <scope>NUCLEOTIDE SEQUENCE [LARGE SCALE GENOMIC DNA]</scope>
    <source>
        <strain evidence="8">Isolate 22</strain>
    </source>
</reference>
<evidence type="ECO:0000313" key="2">
    <source>
        <dbReference type="EMBL" id="KWX16531.1"/>
    </source>
</evidence>
<dbReference type="EMBL" id="JARPTX010000005">
    <property type="protein sequence ID" value="MDT2369053.1"/>
    <property type="molecule type" value="Genomic_DNA"/>
</dbReference>
<dbReference type="Proteomes" id="UP000191171">
    <property type="component" value="Unassembled WGS sequence"/>
</dbReference>
<protein>
    <submittedName>
        <fullName evidence="2">Uncharacterized protein</fullName>
    </submittedName>
</protein>
<organism evidence="2 9">
    <name type="scientific">Enterococcus faecium</name>
    <name type="common">Streptococcus faecium</name>
    <dbReference type="NCBI Taxonomy" id="1352"/>
    <lineage>
        <taxon>Bacteria</taxon>
        <taxon>Bacillati</taxon>
        <taxon>Bacillota</taxon>
        <taxon>Bacilli</taxon>
        <taxon>Lactobacillales</taxon>
        <taxon>Enterococcaceae</taxon>
        <taxon>Enterococcus</taxon>
    </lineage>
</organism>
<evidence type="ECO:0000313" key="9">
    <source>
        <dbReference type="Proteomes" id="UP000070452"/>
    </source>
</evidence>
<dbReference type="AlphaFoldDB" id="A0A132P2H8"/>
<dbReference type="EMBL" id="FKLM01000007">
    <property type="protein sequence ID" value="SAM38463.1"/>
    <property type="molecule type" value="Genomic_DNA"/>
</dbReference>
<dbReference type="Proteomes" id="UP000183509">
    <property type="component" value="Unassembled WGS sequence"/>
</dbReference>
<dbReference type="EMBL" id="QHGU01000003">
    <property type="protein sequence ID" value="PZM57054.1"/>
    <property type="molecule type" value="Genomic_DNA"/>
</dbReference>
<reference evidence="7 13" key="4">
    <citation type="submission" date="2017-12" db="EMBL/GenBank/DDBJ databases">
        <title>A pool of 800 enterococci isolated from chicken carcass rinse samples from New Zealand.</title>
        <authorList>
            <person name="Zhang J."/>
            <person name="Rogers L."/>
            <person name="Midwinter A."/>
            <person name="French N."/>
        </authorList>
    </citation>
    <scope>NUCLEOTIDE SEQUENCE [LARGE SCALE GENOMIC DNA]</scope>
    <source>
        <strain evidence="7 13">EN697</strain>
    </source>
</reference>
<dbReference type="Proteomes" id="UP001260956">
    <property type="component" value="Unassembled WGS sequence"/>
</dbReference>
<evidence type="ECO:0000313" key="13">
    <source>
        <dbReference type="Proteomes" id="UP000289562"/>
    </source>
</evidence>
<reference evidence="1 14" key="6">
    <citation type="submission" date="2019-10" db="EMBL/GenBank/DDBJ databases">
        <title>Evolutionary dynamics of vancomycin-resistant Enterococcus faecium during gastrointestinal tract colonization and bloodstream infection in immunocompromised pediatric patients.</title>
        <authorList>
            <person name="Chilambi G.S."/>
            <person name="Nordstrom H.R."/>
            <person name="Evans D.R."/>
            <person name="Ferrolino J."/>
            <person name="Hayden R.T."/>
            <person name="Maron G.M."/>
            <person name="Vo A.N."/>
            <person name="Gilmore M.S."/>
            <person name="Wolf J."/>
            <person name="Rosch J.W."/>
            <person name="Van Tyne D."/>
        </authorList>
    </citation>
    <scope>NUCLEOTIDE SEQUENCE [LARGE SCALE GENOMIC DNA]</scope>
    <source>
        <strain evidence="1 14">VRECG27</strain>
    </source>
</reference>